<dbReference type="OrthoDB" id="9801773at2"/>
<comment type="similarity">
    <text evidence="1">Belongs to the NAD(P)-dependent epimerase/dehydratase family. SDR39U1 subfamily.</text>
</comment>
<dbReference type="EMBL" id="LIUT01000001">
    <property type="protein sequence ID" value="KOR88575.1"/>
    <property type="molecule type" value="Genomic_DNA"/>
</dbReference>
<evidence type="ECO:0000256" key="1">
    <source>
        <dbReference type="ARBA" id="ARBA00009353"/>
    </source>
</evidence>
<evidence type="ECO:0008006" key="6">
    <source>
        <dbReference type="Google" id="ProtNLM"/>
    </source>
</evidence>
<dbReference type="InterPro" id="IPR036291">
    <property type="entry name" value="NAD(P)-bd_dom_sf"/>
</dbReference>
<feature type="domain" description="DUF1731" evidence="3">
    <location>
        <begin position="253"/>
        <end position="299"/>
    </location>
</feature>
<dbReference type="Pfam" id="PF01370">
    <property type="entry name" value="Epimerase"/>
    <property type="match status" value="1"/>
</dbReference>
<sequence length="302" mass="33665">MRIAICGGTGFIGQALTSRWQRDGHDVIIVTRSKPDTPTHQEQAGQVSYLTWDQMESQPEQFEQLDALVNLAGSSLSQRWTPEGKKRILKSREQTVSSLAELMHRLKHKPSVIIQASAMAIYGTSESETFDEDSPATIMDFPSEVVQRWEQAADHLQVDRLIKLRISVVLGDQGGALPKMLLPYKLGVGGRIGTGKQWLSWIHIDDMVSLIDYCIRHEDISGIVNAASPNAVTNDEFGRSIAKVYGRPHWLPLPAFMLQAILGEMSLILLKGQRILPAKALRHGFVFQYPEVTAALQQIKES</sequence>
<gene>
    <name evidence="4" type="ORF">AM231_05015</name>
</gene>
<dbReference type="InterPro" id="IPR001509">
    <property type="entry name" value="Epimerase_deHydtase"/>
</dbReference>
<evidence type="ECO:0000259" key="3">
    <source>
        <dbReference type="Pfam" id="PF08338"/>
    </source>
</evidence>
<evidence type="ECO:0000259" key="2">
    <source>
        <dbReference type="Pfam" id="PF01370"/>
    </source>
</evidence>
<dbReference type="RefSeq" id="WP_054401557.1">
    <property type="nucleotide sequence ID" value="NZ_LIUT01000001.1"/>
</dbReference>
<comment type="caution">
    <text evidence="4">The sequence shown here is derived from an EMBL/GenBank/DDBJ whole genome shotgun (WGS) entry which is preliminary data.</text>
</comment>
<evidence type="ECO:0000313" key="4">
    <source>
        <dbReference type="EMBL" id="KOR88575.1"/>
    </source>
</evidence>
<dbReference type="Pfam" id="PF08338">
    <property type="entry name" value="DUF1731"/>
    <property type="match status" value="1"/>
</dbReference>
<dbReference type="Proteomes" id="UP000036932">
    <property type="component" value="Unassembled WGS sequence"/>
</dbReference>
<evidence type="ECO:0000313" key="5">
    <source>
        <dbReference type="Proteomes" id="UP000036932"/>
    </source>
</evidence>
<dbReference type="CDD" id="cd05242">
    <property type="entry name" value="SDR_a8"/>
    <property type="match status" value="1"/>
</dbReference>
<dbReference type="PATRIC" id="fig|1705565.3.peg.2894"/>
<reference evidence="5" key="1">
    <citation type="submission" date="2015-08" db="EMBL/GenBank/DDBJ databases">
        <title>Genome sequencing project for genomic taxonomy and phylogenomics of Bacillus-like bacteria.</title>
        <authorList>
            <person name="Liu B."/>
            <person name="Wang J."/>
            <person name="Zhu Y."/>
            <person name="Liu G."/>
            <person name="Chen Q."/>
            <person name="Chen Z."/>
            <person name="Lan J."/>
            <person name="Che J."/>
            <person name="Ge C."/>
            <person name="Shi H."/>
            <person name="Pan Z."/>
            <person name="Liu X."/>
        </authorList>
    </citation>
    <scope>NUCLEOTIDE SEQUENCE [LARGE SCALE GENOMIC DNA]</scope>
    <source>
        <strain evidence="5">FJAT-22460</strain>
    </source>
</reference>
<feature type="domain" description="NAD-dependent epimerase/dehydratase" evidence="2">
    <location>
        <begin position="3"/>
        <end position="225"/>
    </location>
</feature>
<dbReference type="SUPFAM" id="SSF51735">
    <property type="entry name" value="NAD(P)-binding Rossmann-fold domains"/>
    <property type="match status" value="1"/>
</dbReference>
<accession>A0A0M1P2R0</accession>
<dbReference type="PANTHER" id="PTHR11092">
    <property type="entry name" value="SUGAR NUCLEOTIDE EPIMERASE RELATED"/>
    <property type="match status" value="1"/>
</dbReference>
<dbReference type="Gene3D" id="3.40.50.720">
    <property type="entry name" value="NAD(P)-binding Rossmann-like Domain"/>
    <property type="match status" value="1"/>
</dbReference>
<dbReference type="AlphaFoldDB" id="A0A0M1P2R0"/>
<name>A0A0M1P2R0_9BACL</name>
<dbReference type="InterPro" id="IPR010099">
    <property type="entry name" value="SDR39U1"/>
</dbReference>
<dbReference type="NCBIfam" id="TIGR01777">
    <property type="entry name" value="yfcH"/>
    <property type="match status" value="1"/>
</dbReference>
<dbReference type="PANTHER" id="PTHR11092:SF0">
    <property type="entry name" value="EPIMERASE FAMILY PROTEIN SDR39U1"/>
    <property type="match status" value="1"/>
</dbReference>
<proteinExistence type="inferred from homology"/>
<dbReference type="InterPro" id="IPR013549">
    <property type="entry name" value="DUF1731"/>
</dbReference>
<organism evidence="4 5">
    <name type="scientific">Paenibacillus solani</name>
    <dbReference type="NCBI Taxonomy" id="1705565"/>
    <lineage>
        <taxon>Bacteria</taxon>
        <taxon>Bacillati</taxon>
        <taxon>Bacillota</taxon>
        <taxon>Bacilli</taxon>
        <taxon>Bacillales</taxon>
        <taxon>Paenibacillaceae</taxon>
        <taxon>Paenibacillus</taxon>
    </lineage>
</organism>
<protein>
    <recommendedName>
        <fullName evidence="6">Multidrug MFS transporter</fullName>
    </recommendedName>
</protein>
<keyword evidence="5" id="KW-1185">Reference proteome</keyword>